<reference evidence="8 9" key="1">
    <citation type="submission" date="2016-11" db="EMBL/GenBank/DDBJ databases">
        <authorList>
            <person name="Jaros S."/>
            <person name="Januszkiewicz K."/>
            <person name="Wedrychowicz H."/>
        </authorList>
    </citation>
    <scope>NUCLEOTIDE SEQUENCE [LARGE SCALE GENOMIC DNA]</scope>
    <source>
        <strain evidence="8 9">DSM 21864</strain>
    </source>
</reference>
<name>A0A1M6CMH7_9CLOT</name>
<evidence type="ECO:0000256" key="2">
    <source>
        <dbReference type="ARBA" id="ARBA00022475"/>
    </source>
</evidence>
<sequence length="585" mass="67475">MSRPLIYYAIALLIGLISSVLFLNDYFILGAVMTASFLWIFFITIKSKLFYIMVFVYIIGFVNMNLYYKIPKDIKGEVRIIEKRNLYSIGEYKNKKYCITGNLEKIKEGQLINSDFVIDKNPVYSRGFVGEIKVTNIINTKDDVITKVYEYREGLFKSFQKELGTKYAAIVSGICFGDDKYISDEDKEEFNTLGIIHVISVSGFHIMLIYKLFQGMFSSKFSLLLTLLFVCFTGGKAPTLRAFIMIMVISLSKRVYKKYDALSSLSFAIIIILSFKPFYITDLGFNLSWISTLGIVLFNNKLSRYLYKLPTLINKSVSLTLSAQSLSFPYVALTLKVFSPGFLLGNFFIIPLYSFIIYISFAALIFIKVNYIFSLINRLLLLIFKLVDIWTYILISIAPEKLYANAGITLMYTIMFITILLYKKGFNKAKYLPLFILISAVLWDYHFIPVISVCDYGSNRFIKVSYKDKNYLFTAGSGDKFRERIGNYVMDPMVINIREDEYTIYLHKKQIITINSLNNSKSSKEVELSIKSNYLGKYSEVYDIINMRKEGISFDYSIKEIQTYIPLSKHIFISGSERGTLSDRY</sequence>
<dbReference type="InterPro" id="IPR052159">
    <property type="entry name" value="Competence_DNA_uptake"/>
</dbReference>
<feature type="transmembrane region" description="Helical" evidence="6">
    <location>
        <begin position="27"/>
        <end position="43"/>
    </location>
</feature>
<evidence type="ECO:0000313" key="8">
    <source>
        <dbReference type="EMBL" id="SHI62051.1"/>
    </source>
</evidence>
<protein>
    <submittedName>
        <fullName evidence="8">Competence protein ComEC</fullName>
    </submittedName>
</protein>
<evidence type="ECO:0000313" key="9">
    <source>
        <dbReference type="Proteomes" id="UP000184080"/>
    </source>
</evidence>
<accession>A0A1M6CMH7</accession>
<feature type="transmembrane region" description="Helical" evidence="6">
    <location>
        <begin position="261"/>
        <end position="280"/>
    </location>
</feature>
<feature type="domain" description="ComEC/Rec2-related protein" evidence="7">
    <location>
        <begin position="175"/>
        <end position="421"/>
    </location>
</feature>
<feature type="transmembrane region" description="Helical" evidence="6">
    <location>
        <begin position="379"/>
        <end position="397"/>
    </location>
</feature>
<dbReference type="GO" id="GO:0005886">
    <property type="term" value="C:plasma membrane"/>
    <property type="evidence" value="ECO:0007669"/>
    <property type="project" value="UniProtKB-SubCell"/>
</dbReference>
<evidence type="ECO:0000259" key="7">
    <source>
        <dbReference type="Pfam" id="PF03772"/>
    </source>
</evidence>
<keyword evidence="3 6" id="KW-0812">Transmembrane</keyword>
<feature type="transmembrane region" description="Helical" evidence="6">
    <location>
        <begin position="6"/>
        <end position="22"/>
    </location>
</feature>
<comment type="subcellular location">
    <subcellularLocation>
        <location evidence="1">Cell membrane</location>
        <topology evidence="1">Multi-pass membrane protein</topology>
    </subcellularLocation>
</comment>
<keyword evidence="5 6" id="KW-0472">Membrane</keyword>
<keyword evidence="4 6" id="KW-1133">Transmembrane helix</keyword>
<dbReference type="OrthoDB" id="9761531at2"/>
<evidence type="ECO:0000256" key="3">
    <source>
        <dbReference type="ARBA" id="ARBA00022692"/>
    </source>
</evidence>
<dbReference type="EMBL" id="FQZO01000001">
    <property type="protein sequence ID" value="SHI62051.1"/>
    <property type="molecule type" value="Genomic_DNA"/>
</dbReference>
<keyword evidence="9" id="KW-1185">Reference proteome</keyword>
<dbReference type="NCBIfam" id="TIGR00360">
    <property type="entry name" value="ComEC_N-term"/>
    <property type="match status" value="1"/>
</dbReference>
<feature type="transmembrane region" description="Helical" evidence="6">
    <location>
        <begin position="190"/>
        <end position="210"/>
    </location>
</feature>
<dbReference type="Proteomes" id="UP000184080">
    <property type="component" value="Unassembled WGS sequence"/>
</dbReference>
<dbReference type="InterPro" id="IPR004477">
    <property type="entry name" value="ComEC_N"/>
</dbReference>
<organism evidence="8 9">
    <name type="scientific">Clostridium amylolyticum</name>
    <dbReference type="NCBI Taxonomy" id="1121298"/>
    <lineage>
        <taxon>Bacteria</taxon>
        <taxon>Bacillati</taxon>
        <taxon>Bacillota</taxon>
        <taxon>Clostridia</taxon>
        <taxon>Eubacteriales</taxon>
        <taxon>Clostridiaceae</taxon>
        <taxon>Clostridium</taxon>
    </lineage>
</organism>
<dbReference type="Pfam" id="PF03772">
    <property type="entry name" value="Competence"/>
    <property type="match status" value="1"/>
</dbReference>
<keyword evidence="2" id="KW-1003">Cell membrane</keyword>
<feature type="transmembrane region" description="Helical" evidence="6">
    <location>
        <begin position="49"/>
        <end position="68"/>
    </location>
</feature>
<feature type="transmembrane region" description="Helical" evidence="6">
    <location>
        <begin position="434"/>
        <end position="453"/>
    </location>
</feature>
<evidence type="ECO:0000256" key="1">
    <source>
        <dbReference type="ARBA" id="ARBA00004651"/>
    </source>
</evidence>
<feature type="transmembrane region" description="Helical" evidence="6">
    <location>
        <begin position="403"/>
        <end position="422"/>
    </location>
</feature>
<evidence type="ECO:0000256" key="4">
    <source>
        <dbReference type="ARBA" id="ARBA00022989"/>
    </source>
</evidence>
<dbReference type="PANTHER" id="PTHR30619">
    <property type="entry name" value="DNA INTERNALIZATION/COMPETENCE PROTEIN COMEC/REC2"/>
    <property type="match status" value="1"/>
</dbReference>
<proteinExistence type="predicted"/>
<dbReference type="PANTHER" id="PTHR30619:SF1">
    <property type="entry name" value="RECOMBINATION PROTEIN 2"/>
    <property type="match status" value="1"/>
</dbReference>
<feature type="transmembrane region" description="Helical" evidence="6">
    <location>
        <begin position="344"/>
        <end position="367"/>
    </location>
</feature>
<dbReference type="STRING" id="1121298.SAMN05444401_1167"/>
<gene>
    <name evidence="8" type="ORF">SAMN05444401_1167</name>
</gene>
<feature type="transmembrane region" description="Helical" evidence="6">
    <location>
        <begin position="222"/>
        <end position="249"/>
    </location>
</feature>
<dbReference type="AlphaFoldDB" id="A0A1M6CMH7"/>
<dbReference type="RefSeq" id="WP_073004506.1">
    <property type="nucleotide sequence ID" value="NZ_FQZO01000001.1"/>
</dbReference>
<evidence type="ECO:0000256" key="6">
    <source>
        <dbReference type="SAM" id="Phobius"/>
    </source>
</evidence>
<evidence type="ECO:0000256" key="5">
    <source>
        <dbReference type="ARBA" id="ARBA00023136"/>
    </source>
</evidence>